<dbReference type="AlphaFoldDB" id="A0A9X2T1A2"/>
<protein>
    <recommendedName>
        <fullName evidence="3">6-bladed beta-propeller</fullName>
    </recommendedName>
</protein>
<accession>A0A9X2T1A2</accession>
<dbReference type="Proteomes" id="UP001142175">
    <property type="component" value="Unassembled WGS sequence"/>
</dbReference>
<evidence type="ECO:0000313" key="2">
    <source>
        <dbReference type="Proteomes" id="UP001142175"/>
    </source>
</evidence>
<gene>
    <name evidence="1" type="ORF">NU887_15855</name>
</gene>
<sequence length="348" mass="40330">MKTSMKVKSIIIMFFFILMFNSCKTKNNEIKVKLLKPEREIESIKDLYYIANINLVSNEDQIFIVDRSQGVLIATDKNFDPQYLINNKGDGPGELQQPINVVYQNDTLFIEDIQNRRMNFFQSNSGRFLNSFKIPFATTGKRFSIDLEGNFLFSRLPDESGNAITKANKKGEKLFDFGSKIPDPFSRKNNQSKLVQVNENNEYIVTSVTFGVLEIYNSKGKILSSIDLKEYEPIKRGFDSLKVDLAALEKAEDKRSIPQLILDSQVIGDMIFITFTDRIGLDRSGTRHLLQLQLKNNEIYLRNIYRFVTGSEDDDYNFMSFHYDKYERKIYAQGLITNKLYVFPMDTK</sequence>
<evidence type="ECO:0000313" key="1">
    <source>
        <dbReference type="EMBL" id="MCR9016518.1"/>
    </source>
</evidence>
<evidence type="ECO:0008006" key="3">
    <source>
        <dbReference type="Google" id="ProtNLM"/>
    </source>
</evidence>
<comment type="caution">
    <text evidence="1">The sequence shown here is derived from an EMBL/GenBank/DDBJ whole genome shotgun (WGS) entry which is preliminary data.</text>
</comment>
<reference evidence="1" key="1">
    <citation type="submission" date="2022-08" db="EMBL/GenBank/DDBJ databases">
        <authorList>
            <person name="Zhang D."/>
        </authorList>
    </citation>
    <scope>NUCLEOTIDE SEQUENCE</scope>
    <source>
        <strain evidence="1">XJ19-11</strain>
    </source>
</reference>
<keyword evidence="2" id="KW-1185">Reference proteome</keyword>
<proteinExistence type="predicted"/>
<dbReference type="EMBL" id="JANSUY010000015">
    <property type="protein sequence ID" value="MCR9016518.1"/>
    <property type="molecule type" value="Genomic_DNA"/>
</dbReference>
<dbReference type="InterPro" id="IPR011042">
    <property type="entry name" value="6-blade_b-propeller_TolB-like"/>
</dbReference>
<dbReference type="RefSeq" id="WP_258424363.1">
    <property type="nucleotide sequence ID" value="NZ_JANSUY010000015.1"/>
</dbReference>
<organism evidence="1 2">
    <name type="scientific">Aquiflexum gelatinilyticum</name>
    <dbReference type="NCBI Taxonomy" id="2961943"/>
    <lineage>
        <taxon>Bacteria</taxon>
        <taxon>Pseudomonadati</taxon>
        <taxon>Bacteroidota</taxon>
        <taxon>Cytophagia</taxon>
        <taxon>Cytophagales</taxon>
        <taxon>Cyclobacteriaceae</taxon>
        <taxon>Aquiflexum</taxon>
    </lineage>
</organism>
<name>A0A9X2T1A2_9BACT</name>
<dbReference type="Gene3D" id="2.120.10.30">
    <property type="entry name" value="TolB, C-terminal domain"/>
    <property type="match status" value="1"/>
</dbReference>